<protein>
    <recommendedName>
        <fullName evidence="6">Endosulphine</fullName>
    </recommendedName>
</protein>
<feature type="region of interest" description="Disordered" evidence="3">
    <location>
        <begin position="1"/>
        <end position="166"/>
    </location>
</feature>
<dbReference type="OrthoDB" id="912757at2759"/>
<name>A0A8K0GMA4_9ROSA</name>
<dbReference type="InterPro" id="IPR006760">
    <property type="entry name" value="Endosulphine"/>
</dbReference>
<dbReference type="AlphaFoldDB" id="A0A8K0GMA4"/>
<gene>
    <name evidence="4" type="ORF">FNV43_RR26215</name>
</gene>
<feature type="compositionally biased region" description="Polar residues" evidence="3">
    <location>
        <begin position="135"/>
        <end position="146"/>
    </location>
</feature>
<dbReference type="Proteomes" id="UP000796880">
    <property type="component" value="Unassembled WGS sequence"/>
</dbReference>
<sequence>MSGTNNEDVKEQEFGDNAHKNLVDGDNPEENLNSLSKHDDNPMPSPQQEEEIIKKKYGGIVPKKPPLISKDHERAYFDSADWALGKQGSQKPKGPLEALRPKLQPTPHQQVRSRRSAYAPADDGEGEGEVDDGGSNNASSEDQSCTVDGDENDNNSSNTAAKAAEN</sequence>
<comment type="similarity">
    <text evidence="1 2">Belongs to the endosulfine family.</text>
</comment>
<evidence type="ECO:0000313" key="4">
    <source>
        <dbReference type="EMBL" id="KAF3431484.1"/>
    </source>
</evidence>
<evidence type="ECO:0008006" key="6">
    <source>
        <dbReference type="Google" id="ProtNLM"/>
    </source>
</evidence>
<reference evidence="4" key="1">
    <citation type="submission" date="2020-03" db="EMBL/GenBank/DDBJ databases">
        <title>A high-quality chromosome-level genome assembly of a woody plant with both climbing and erect habits, Rhamnella rubrinervis.</title>
        <authorList>
            <person name="Lu Z."/>
            <person name="Yang Y."/>
            <person name="Zhu X."/>
            <person name="Sun Y."/>
        </authorList>
    </citation>
    <scope>NUCLEOTIDE SEQUENCE</scope>
    <source>
        <strain evidence="4">BYM</strain>
        <tissue evidence="4">Leaf</tissue>
    </source>
</reference>
<evidence type="ECO:0000256" key="3">
    <source>
        <dbReference type="SAM" id="MobiDB-lite"/>
    </source>
</evidence>
<keyword evidence="5" id="KW-1185">Reference proteome</keyword>
<evidence type="ECO:0000256" key="1">
    <source>
        <dbReference type="ARBA" id="ARBA00010520"/>
    </source>
</evidence>
<evidence type="ECO:0000313" key="5">
    <source>
        <dbReference type="Proteomes" id="UP000796880"/>
    </source>
</evidence>
<organism evidence="4 5">
    <name type="scientific">Rhamnella rubrinervis</name>
    <dbReference type="NCBI Taxonomy" id="2594499"/>
    <lineage>
        <taxon>Eukaryota</taxon>
        <taxon>Viridiplantae</taxon>
        <taxon>Streptophyta</taxon>
        <taxon>Embryophyta</taxon>
        <taxon>Tracheophyta</taxon>
        <taxon>Spermatophyta</taxon>
        <taxon>Magnoliopsida</taxon>
        <taxon>eudicotyledons</taxon>
        <taxon>Gunneridae</taxon>
        <taxon>Pentapetalae</taxon>
        <taxon>rosids</taxon>
        <taxon>fabids</taxon>
        <taxon>Rosales</taxon>
        <taxon>Rhamnaceae</taxon>
        <taxon>rhamnoid group</taxon>
        <taxon>Rhamneae</taxon>
        <taxon>Rhamnella</taxon>
    </lineage>
</organism>
<dbReference type="PANTHER" id="PTHR10358">
    <property type="entry name" value="ENDOSULFINE"/>
    <property type="match status" value="1"/>
</dbReference>
<dbReference type="EMBL" id="VOIH02000012">
    <property type="protein sequence ID" value="KAF3431484.1"/>
    <property type="molecule type" value="Genomic_DNA"/>
</dbReference>
<accession>A0A8K0GMA4</accession>
<dbReference type="PANTHER" id="PTHR10358:SF6">
    <property type="entry name" value="ENDOSULFINE, ISOFORM A"/>
    <property type="match status" value="1"/>
</dbReference>
<comment type="caution">
    <text evidence="4">The sequence shown here is derived from an EMBL/GenBank/DDBJ whole genome shotgun (WGS) entry which is preliminary data.</text>
</comment>
<feature type="compositionally biased region" description="Acidic residues" evidence="3">
    <location>
        <begin position="122"/>
        <end position="132"/>
    </location>
</feature>
<feature type="compositionally biased region" description="Basic and acidic residues" evidence="3">
    <location>
        <begin position="7"/>
        <end position="23"/>
    </location>
</feature>
<evidence type="ECO:0000256" key="2">
    <source>
        <dbReference type="RuleBase" id="RU363120"/>
    </source>
</evidence>
<proteinExistence type="inferred from homology"/>
<dbReference type="GO" id="GO:0005737">
    <property type="term" value="C:cytoplasm"/>
    <property type="evidence" value="ECO:0007669"/>
    <property type="project" value="TreeGrafter"/>
</dbReference>
<dbReference type="Pfam" id="PF04667">
    <property type="entry name" value="Endosulfine"/>
    <property type="match status" value="1"/>
</dbReference>
<dbReference type="GO" id="GO:0004864">
    <property type="term" value="F:protein phosphatase inhibitor activity"/>
    <property type="evidence" value="ECO:0007669"/>
    <property type="project" value="TreeGrafter"/>
</dbReference>